<dbReference type="RefSeq" id="WP_070947841.1">
    <property type="nucleotide sequence ID" value="NZ_MLIQ01000042.1"/>
</dbReference>
<gene>
    <name evidence="1" type="ORF">BKG82_26575</name>
</gene>
<proteinExistence type="predicted"/>
<evidence type="ECO:0000313" key="1">
    <source>
        <dbReference type="EMBL" id="OHU47223.1"/>
    </source>
</evidence>
<sequence>MTGEHNAGGGQQISANPDNLRAFGNQLNGELAKMDSFAALANEVVETARREASEGTVDHNPSGMISPAVQSLELVRDKIVNAVKQVRQNFENDANEAIKLANDIDAQQDHDSAKIKGIGK</sequence>
<dbReference type="Proteomes" id="UP000180043">
    <property type="component" value="Unassembled WGS sequence"/>
</dbReference>
<name>A0A1S1LC55_MYCCH</name>
<accession>A0A1S1LC55</accession>
<dbReference type="EMBL" id="MLIQ01000042">
    <property type="protein sequence ID" value="OHU47223.1"/>
    <property type="molecule type" value="Genomic_DNA"/>
</dbReference>
<organism evidence="1 2">
    <name type="scientific">Mycobacteroides chelonae</name>
    <name type="common">Mycobacterium chelonae</name>
    <dbReference type="NCBI Taxonomy" id="1774"/>
    <lineage>
        <taxon>Bacteria</taxon>
        <taxon>Bacillati</taxon>
        <taxon>Actinomycetota</taxon>
        <taxon>Actinomycetes</taxon>
        <taxon>Mycobacteriales</taxon>
        <taxon>Mycobacteriaceae</taxon>
        <taxon>Mycobacteroides</taxon>
    </lineage>
</organism>
<evidence type="ECO:0000313" key="2">
    <source>
        <dbReference type="Proteomes" id="UP000180043"/>
    </source>
</evidence>
<comment type="caution">
    <text evidence="1">The sequence shown here is derived from an EMBL/GenBank/DDBJ whole genome shotgun (WGS) entry which is preliminary data.</text>
</comment>
<dbReference type="AlphaFoldDB" id="A0A1S1LC55"/>
<evidence type="ECO:0008006" key="3">
    <source>
        <dbReference type="Google" id="ProtNLM"/>
    </source>
</evidence>
<reference evidence="1 2" key="1">
    <citation type="submission" date="2016-10" db="EMBL/GenBank/DDBJ databases">
        <title>Evaluation of Human, Veterinary and Environmental Mycobacterium chelonae Isolates by Core Genome Phylogenomic Analysis, Targeted Gene Comparison, and Anti-microbial Susceptibility Patterns: A Tale of Mistaken Identities.</title>
        <authorList>
            <person name="Fogelson S.B."/>
            <person name="Camus A.C."/>
            <person name="Lorenz W."/>
            <person name="Vasireddy R."/>
            <person name="Vasireddy S."/>
            <person name="Smith T."/>
            <person name="Brown-Elliott B.A."/>
            <person name="Wallace R.J.Jr."/>
            <person name="Hasan N.A."/>
            <person name="Reischl U."/>
            <person name="Sanchez S."/>
        </authorList>
    </citation>
    <scope>NUCLEOTIDE SEQUENCE [LARGE SCALE GENOMIC DNA]</scope>
    <source>
        <strain evidence="1 2">15515</strain>
    </source>
</reference>
<protein>
    <recommendedName>
        <fullName evidence="3">ESX-1 secretion-associated protein</fullName>
    </recommendedName>
</protein>